<feature type="transmembrane region" description="Helical" evidence="1">
    <location>
        <begin position="58"/>
        <end position="75"/>
    </location>
</feature>
<dbReference type="KEGG" id="anh:A6F65_01772"/>
<name>A0A1C7D9F5_9SPHN</name>
<dbReference type="AlphaFoldDB" id="A0A1C7D9F5"/>
<keyword evidence="1" id="KW-0812">Transmembrane</keyword>
<accession>A0A1C7D9F5</accession>
<feature type="transmembrane region" description="Helical" evidence="1">
    <location>
        <begin position="102"/>
        <end position="119"/>
    </location>
</feature>
<organism evidence="2 3">
    <name type="scientific">Paraurantiacibacter namhicola</name>
    <dbReference type="NCBI Taxonomy" id="645517"/>
    <lineage>
        <taxon>Bacteria</taxon>
        <taxon>Pseudomonadati</taxon>
        <taxon>Pseudomonadota</taxon>
        <taxon>Alphaproteobacteria</taxon>
        <taxon>Sphingomonadales</taxon>
        <taxon>Erythrobacteraceae</taxon>
        <taxon>Paraurantiacibacter</taxon>
    </lineage>
</organism>
<evidence type="ECO:0000313" key="3">
    <source>
        <dbReference type="Proteomes" id="UP000092698"/>
    </source>
</evidence>
<keyword evidence="3" id="KW-1185">Reference proteome</keyword>
<feature type="transmembrane region" description="Helical" evidence="1">
    <location>
        <begin position="32"/>
        <end position="51"/>
    </location>
</feature>
<keyword evidence="1" id="KW-0472">Membrane</keyword>
<feature type="transmembrane region" description="Helical" evidence="1">
    <location>
        <begin position="7"/>
        <end position="26"/>
    </location>
</feature>
<proteinExistence type="predicted"/>
<sequence length="124" mass="13601">MRFHRGYALAAGLLFAIEAYIALYVRDAFVRPVLGDVLAVMLVYCGFLAVFSARRITAAIVALLVAFAIEAMQYLRVLDLLGLQDNRIAQIVLGTTFSWGDMLAYVIGAGLALGIDTILHRHRS</sequence>
<dbReference type="OrthoDB" id="5360192at2"/>
<gene>
    <name evidence="2" type="ORF">A6F65_01772</name>
</gene>
<dbReference type="RefSeq" id="WP_067787853.1">
    <property type="nucleotide sequence ID" value="NZ_CP016545.1"/>
</dbReference>
<evidence type="ECO:0000313" key="2">
    <source>
        <dbReference type="EMBL" id="ANU08067.1"/>
    </source>
</evidence>
<reference evidence="2 3" key="1">
    <citation type="submission" date="2016-07" db="EMBL/GenBank/DDBJ databases">
        <title>Complete genome sequence of Altererythrobacter namhicola JCM 16345T, containing esterase-encoding genes.</title>
        <authorList>
            <person name="Cheng H."/>
            <person name="Wu Y.-H."/>
            <person name="Jian S.-L."/>
            <person name="Huo Y.-Y."/>
            <person name="Wang C.-S."/>
            <person name="Xu X.-W."/>
        </authorList>
    </citation>
    <scope>NUCLEOTIDE SEQUENCE [LARGE SCALE GENOMIC DNA]</scope>
    <source>
        <strain evidence="2 3">JCM 16345</strain>
    </source>
</reference>
<dbReference type="EMBL" id="CP016545">
    <property type="protein sequence ID" value="ANU08067.1"/>
    <property type="molecule type" value="Genomic_DNA"/>
</dbReference>
<evidence type="ECO:0000256" key="1">
    <source>
        <dbReference type="SAM" id="Phobius"/>
    </source>
</evidence>
<dbReference type="Pfam" id="PF10990">
    <property type="entry name" value="DUF2809"/>
    <property type="match status" value="1"/>
</dbReference>
<protein>
    <recommendedName>
        <fullName evidence="4">DUF2809 domain-containing protein</fullName>
    </recommendedName>
</protein>
<keyword evidence="1" id="KW-1133">Transmembrane helix</keyword>
<dbReference type="PATRIC" id="fig|645517.4.peg.1758"/>
<dbReference type="InterPro" id="IPR021257">
    <property type="entry name" value="DUF2809"/>
</dbReference>
<dbReference type="STRING" id="645517.A6F65_01772"/>
<evidence type="ECO:0008006" key="4">
    <source>
        <dbReference type="Google" id="ProtNLM"/>
    </source>
</evidence>
<dbReference type="Proteomes" id="UP000092698">
    <property type="component" value="Chromosome"/>
</dbReference>